<comment type="caution">
    <text evidence="1">The sequence shown here is derived from an EMBL/GenBank/DDBJ whole genome shotgun (WGS) entry which is preliminary data.</text>
</comment>
<dbReference type="AlphaFoldDB" id="A0AAE1VXQ8"/>
<sequence length="208" mass="22430">MAFTDQGRLQVIQSVWPSDQYIKVLLSEVPSSSSLISESGTVFPQKNPSIRVGPSSVYNLISRARPEVGFSGIWGHNAVGPVTLKSLPYHSFVLRGIVQWQSLGAIRRSGMGQRGFDSPIQTFITMAKNARSSSRQSSPATSPPPATEEFLMTGGYIISNQKHDGPGSGIEENFSDTSKVLNRKACADFNVLHPSLERASGGPLSSHV</sequence>
<name>A0AAE1VXQ8_9SOLA</name>
<dbReference type="EMBL" id="JAVYJV010000001">
    <property type="protein sequence ID" value="KAK4378220.1"/>
    <property type="molecule type" value="Genomic_DNA"/>
</dbReference>
<dbReference type="Proteomes" id="UP001291623">
    <property type="component" value="Unassembled WGS sequence"/>
</dbReference>
<gene>
    <name evidence="1" type="ORF">RND71_000082</name>
</gene>
<evidence type="ECO:0000313" key="2">
    <source>
        <dbReference type="Proteomes" id="UP001291623"/>
    </source>
</evidence>
<keyword evidence="2" id="KW-1185">Reference proteome</keyword>
<evidence type="ECO:0000313" key="1">
    <source>
        <dbReference type="EMBL" id="KAK4378220.1"/>
    </source>
</evidence>
<organism evidence="1 2">
    <name type="scientific">Anisodus tanguticus</name>
    <dbReference type="NCBI Taxonomy" id="243964"/>
    <lineage>
        <taxon>Eukaryota</taxon>
        <taxon>Viridiplantae</taxon>
        <taxon>Streptophyta</taxon>
        <taxon>Embryophyta</taxon>
        <taxon>Tracheophyta</taxon>
        <taxon>Spermatophyta</taxon>
        <taxon>Magnoliopsida</taxon>
        <taxon>eudicotyledons</taxon>
        <taxon>Gunneridae</taxon>
        <taxon>Pentapetalae</taxon>
        <taxon>asterids</taxon>
        <taxon>lamiids</taxon>
        <taxon>Solanales</taxon>
        <taxon>Solanaceae</taxon>
        <taxon>Solanoideae</taxon>
        <taxon>Hyoscyameae</taxon>
        <taxon>Anisodus</taxon>
    </lineage>
</organism>
<reference evidence="1" key="1">
    <citation type="submission" date="2023-12" db="EMBL/GenBank/DDBJ databases">
        <title>Genome assembly of Anisodus tanguticus.</title>
        <authorList>
            <person name="Wang Y.-J."/>
        </authorList>
    </citation>
    <scope>NUCLEOTIDE SEQUENCE</scope>
    <source>
        <strain evidence="1">KB-2021</strain>
        <tissue evidence="1">Leaf</tissue>
    </source>
</reference>
<proteinExistence type="predicted"/>
<protein>
    <submittedName>
        <fullName evidence="1">Uncharacterized protein</fullName>
    </submittedName>
</protein>
<accession>A0AAE1VXQ8</accession>